<dbReference type="STRING" id="2656787.A0A370TUV0"/>
<dbReference type="OrthoDB" id="507128at2759"/>
<evidence type="ECO:0000313" key="4">
    <source>
        <dbReference type="EMBL" id="RDL39301.1"/>
    </source>
</evidence>
<dbReference type="CDD" id="cd09630">
    <property type="entry name" value="CDH_like_cytochrome"/>
    <property type="match status" value="1"/>
</dbReference>
<name>A0A370TUV0_9HELO</name>
<evidence type="ECO:0000313" key="5">
    <source>
        <dbReference type="Proteomes" id="UP000254866"/>
    </source>
</evidence>
<dbReference type="InterPro" id="IPR011041">
    <property type="entry name" value="Quinoprot_gluc/sorb_DH_b-prop"/>
</dbReference>
<reference evidence="4 5" key="1">
    <citation type="journal article" date="2018" name="IMA Fungus">
        <title>IMA Genome-F 9: Draft genome sequence of Annulohypoxylon stygium, Aspergillus mulundensis, Berkeleyomyces basicola (syn. Thielaviopsis basicola), Ceratocystis smalleyi, two Cercospora beticola strains, Coleophoma cylindrospora, Fusarium fracticaudum, Phialophora cf. hyalina, and Morchella septimelata.</title>
        <authorList>
            <person name="Wingfield B.D."/>
            <person name="Bills G.F."/>
            <person name="Dong Y."/>
            <person name="Huang W."/>
            <person name="Nel W.J."/>
            <person name="Swalarsk-Parry B.S."/>
            <person name="Vaghefi N."/>
            <person name="Wilken P.M."/>
            <person name="An Z."/>
            <person name="de Beer Z.W."/>
            <person name="De Vos L."/>
            <person name="Chen L."/>
            <person name="Duong T.A."/>
            <person name="Gao Y."/>
            <person name="Hammerbacher A."/>
            <person name="Kikkert J.R."/>
            <person name="Li Y."/>
            <person name="Li H."/>
            <person name="Li K."/>
            <person name="Li Q."/>
            <person name="Liu X."/>
            <person name="Ma X."/>
            <person name="Naidoo K."/>
            <person name="Pethybridge S.J."/>
            <person name="Sun J."/>
            <person name="Steenkamp E.T."/>
            <person name="van der Nest M.A."/>
            <person name="van Wyk S."/>
            <person name="Wingfield M.J."/>
            <person name="Xiong C."/>
            <person name="Yue Q."/>
            <person name="Zhang X."/>
        </authorList>
    </citation>
    <scope>NUCLEOTIDE SEQUENCE [LARGE SCALE GENOMIC DNA]</scope>
    <source>
        <strain evidence="4 5">BP 5553</strain>
    </source>
</reference>
<dbReference type="RefSeq" id="XP_031871957.1">
    <property type="nucleotide sequence ID" value="XM_032012264.1"/>
</dbReference>
<feature type="domain" description="Cellobiose dehydrogenase-like cytochrome" evidence="2">
    <location>
        <begin position="1"/>
        <end position="121"/>
    </location>
</feature>
<dbReference type="PANTHER" id="PTHR47797">
    <property type="entry name" value="DEHYDROGENASE, PUTATIVE (AFU_ORTHOLOGUE AFUA_8G05805)-RELATED"/>
    <property type="match status" value="1"/>
</dbReference>
<gene>
    <name evidence="4" type="ORF">BP5553_03641</name>
</gene>
<accession>A0A370TUV0</accession>
<dbReference type="AlphaFoldDB" id="A0A370TUV0"/>
<dbReference type="SUPFAM" id="SSF50952">
    <property type="entry name" value="Soluble quinoprotein glucose dehydrogenase"/>
    <property type="match status" value="1"/>
</dbReference>
<evidence type="ECO:0000259" key="2">
    <source>
        <dbReference type="Pfam" id="PF16010"/>
    </source>
</evidence>
<evidence type="ECO:0000256" key="1">
    <source>
        <dbReference type="SAM" id="MobiDB-lite"/>
    </source>
</evidence>
<feature type="region of interest" description="Disordered" evidence="1">
    <location>
        <begin position="132"/>
        <end position="167"/>
    </location>
</feature>
<proteinExistence type="predicted"/>
<dbReference type="Proteomes" id="UP000254866">
    <property type="component" value="Unassembled WGS sequence"/>
</dbReference>
<dbReference type="InterPro" id="IPR015920">
    <property type="entry name" value="Cellobiose_DH-like_cyt"/>
</dbReference>
<dbReference type="GeneID" id="43596490"/>
<dbReference type="SUPFAM" id="SSF49344">
    <property type="entry name" value="CBD9-like"/>
    <property type="match status" value="1"/>
</dbReference>
<keyword evidence="5" id="KW-1185">Reference proteome</keyword>
<dbReference type="PANTHER" id="PTHR47797:SF5">
    <property type="entry name" value="CELLOBIOSE DEHYDROGENASE CYTOCHROME DOMAIN-CONTAINING PROTEIN"/>
    <property type="match status" value="1"/>
</dbReference>
<dbReference type="EMBL" id="NPIC01000002">
    <property type="protein sequence ID" value="RDL39301.1"/>
    <property type="molecule type" value="Genomic_DNA"/>
</dbReference>
<dbReference type="InterPro" id="IPR054539">
    <property type="entry name" value="Beta-prop_PDH"/>
</dbReference>
<comment type="caution">
    <text evidence="4">The sequence shown here is derived from an EMBL/GenBank/DDBJ whole genome shotgun (WGS) entry which is preliminary data.</text>
</comment>
<dbReference type="InterPro" id="IPR011042">
    <property type="entry name" value="6-blade_b-propeller_TolB-like"/>
</dbReference>
<dbReference type="Pfam" id="PF22807">
    <property type="entry name" value="TrAA12"/>
    <property type="match status" value="1"/>
</dbReference>
<dbReference type="Gene3D" id="2.120.10.30">
    <property type="entry name" value="TolB, C-terminal domain"/>
    <property type="match status" value="1"/>
</dbReference>
<feature type="domain" description="Pyrroloquinoline quinone-dependent pyranose dehydrogenase beta-propeller" evidence="3">
    <location>
        <begin position="184"/>
        <end position="574"/>
    </location>
</feature>
<evidence type="ECO:0000259" key="3">
    <source>
        <dbReference type="Pfam" id="PF22807"/>
    </source>
</evidence>
<sequence length="576" mass="61779">MTYNPLTIGWANGATSVVSSRFAYGLSLPQPYEEAEYTLLKGTATNSTHWTLTAKCSGCTSYIGNDGSLTVLNGTGTAYFAWAQGGSSVQEPANNQSAFNIHNQYGKWTHNLNAARSSKFADWVAANRLEDAPTTTSSPVTTVPATATETTSTKTTLETSPAPSATNGAIPASCSASAPKYPYKLATGWKATKVLGGLRTPRAVISDTLGSLLIVESGKGISVHTISADGCTGATKMLISQTNLNHGIQLSPDGKTLYASSMTQVYQWTYDAASQSVQGSSTIIVKGMYNGGHPTRTLVLAPHQPNLLVISLGSNANWDYDSGNPNTGRALIRAFDLNAIPSGGYDYITGGYLMGYGLRNEIALTFDGNNMLWGSENSGDEFQRTPLGQNTQIDVHSDNPAEKLNFIGDVTKPNNNWYGYPTCFTVWEPSLFTDTKFSVGDQFVVSPNATFNDATCREKVTLPAMGYQAHSAPIDHKFDSTYSNLFVSFHGSWNRPTPTGYKLVAVPFTKGSDGAYKPVAPLNSNTGYQDIMWNPDLTVCTTACFRPAGLMFDKVGRLYMTSDAPGEGELWVLGQS</sequence>
<dbReference type="Gene3D" id="2.60.40.1210">
    <property type="entry name" value="Cellobiose dehydrogenase, cytochrome domain"/>
    <property type="match status" value="1"/>
</dbReference>
<dbReference type="Pfam" id="PF16010">
    <property type="entry name" value="CDH-cyt"/>
    <property type="match status" value="1"/>
</dbReference>
<organism evidence="4 5">
    <name type="scientific">Venustampulla echinocandica</name>
    <dbReference type="NCBI Taxonomy" id="2656787"/>
    <lineage>
        <taxon>Eukaryota</taxon>
        <taxon>Fungi</taxon>
        <taxon>Dikarya</taxon>
        <taxon>Ascomycota</taxon>
        <taxon>Pezizomycotina</taxon>
        <taxon>Leotiomycetes</taxon>
        <taxon>Helotiales</taxon>
        <taxon>Pleuroascaceae</taxon>
        <taxon>Venustampulla</taxon>
    </lineage>
</organism>
<protein>
    <submittedName>
        <fullName evidence="4">Uncharacterized protein</fullName>
    </submittedName>
</protein>
<feature type="compositionally biased region" description="Low complexity" evidence="1">
    <location>
        <begin position="132"/>
        <end position="162"/>
    </location>
</feature>